<dbReference type="AlphaFoldDB" id="A0A9X2K3F1"/>
<name>A0A9X2K3F1_9ACTN</name>
<dbReference type="GO" id="GO:0016990">
    <property type="term" value="F:arginine deiminase activity"/>
    <property type="evidence" value="ECO:0007669"/>
    <property type="project" value="UniProtKB-EC"/>
</dbReference>
<feature type="region of interest" description="Disordered" evidence="3">
    <location>
        <begin position="315"/>
        <end position="340"/>
    </location>
</feature>
<dbReference type="Proteomes" id="UP001139648">
    <property type="component" value="Unassembled WGS sequence"/>
</dbReference>
<sequence>MTTSQDLTLRAGIHSEIGRLREVVVHRPGRELDRLTPDNAAGLLFDDVLWAERARREHDEFAGVMRGHGVRVHLFEELLAQALATDGGRSFAVERVCTGRRFGAALARELRALFLDTDPALLAGYLIGGVVKSDLGTLGGGSVAWQSLGADDFVLAPLPNTLFQRDNAAWIGRAVAVNPMARAARSRESINTRTVYRHHPLFAGAGFEIVYGDDDLDHAPATLEGGDIHVIGDGVAMVGMGERTTPMGMEALARRLFEGGHARRVLAVELPKARSTMHLDTVLTMVDVATFVAYPYFDQAAARVWLLTPDGRGRECHPAGGRRARPWSRRRPLHDLPHPA</sequence>
<dbReference type="Pfam" id="PF02274">
    <property type="entry name" value="ADI"/>
    <property type="match status" value="1"/>
</dbReference>
<dbReference type="EMBL" id="JAMZEB010000002">
    <property type="protein sequence ID" value="MCP2355526.1"/>
    <property type="molecule type" value="Genomic_DNA"/>
</dbReference>
<dbReference type="PRINTS" id="PR01466">
    <property type="entry name" value="ARGDEIMINASE"/>
</dbReference>
<evidence type="ECO:0000256" key="3">
    <source>
        <dbReference type="SAM" id="MobiDB-lite"/>
    </source>
</evidence>
<dbReference type="GO" id="GO:0019546">
    <property type="term" value="P:L-arginine deiminase pathway"/>
    <property type="evidence" value="ECO:0007669"/>
    <property type="project" value="TreeGrafter"/>
</dbReference>
<evidence type="ECO:0000313" key="5">
    <source>
        <dbReference type="Proteomes" id="UP001139648"/>
    </source>
</evidence>
<dbReference type="PANTHER" id="PTHR47271:SF2">
    <property type="entry name" value="ARGININE DEIMINASE"/>
    <property type="match status" value="1"/>
</dbReference>
<dbReference type="Gene3D" id="3.75.10.10">
    <property type="entry name" value="L-arginine/glycine Amidinotransferase, Chain A"/>
    <property type="match status" value="1"/>
</dbReference>
<accession>A0A9X2K3F1</accession>
<keyword evidence="2 4" id="KW-0378">Hydrolase</keyword>
<organism evidence="4 5">
    <name type="scientific">Nonomuraea thailandensis</name>
    <dbReference type="NCBI Taxonomy" id="1188745"/>
    <lineage>
        <taxon>Bacteria</taxon>
        <taxon>Bacillati</taxon>
        <taxon>Actinomycetota</taxon>
        <taxon>Actinomycetes</taxon>
        <taxon>Streptosporangiales</taxon>
        <taxon>Streptosporangiaceae</taxon>
        <taxon>Nonomuraea</taxon>
    </lineage>
</organism>
<dbReference type="EC" id="3.5.3.6" evidence="4"/>
<gene>
    <name evidence="4" type="ORF">HD597_002546</name>
</gene>
<keyword evidence="5" id="KW-1185">Reference proteome</keyword>
<dbReference type="PANTHER" id="PTHR47271">
    <property type="entry name" value="ARGININE DEIMINASE"/>
    <property type="match status" value="1"/>
</dbReference>
<dbReference type="SUPFAM" id="SSF55909">
    <property type="entry name" value="Pentein"/>
    <property type="match status" value="1"/>
</dbReference>
<dbReference type="Gene3D" id="1.10.3930.10">
    <property type="entry name" value="Arginine deiminase"/>
    <property type="match status" value="1"/>
</dbReference>
<evidence type="ECO:0000313" key="4">
    <source>
        <dbReference type="EMBL" id="MCP2355526.1"/>
    </source>
</evidence>
<reference evidence="4" key="1">
    <citation type="submission" date="2022-06" db="EMBL/GenBank/DDBJ databases">
        <title>Sequencing the genomes of 1000 actinobacteria strains.</title>
        <authorList>
            <person name="Klenk H.-P."/>
        </authorList>
    </citation>
    <scope>NUCLEOTIDE SEQUENCE</scope>
    <source>
        <strain evidence="4">DSM 46694</strain>
    </source>
</reference>
<feature type="compositionally biased region" description="Basic residues" evidence="3">
    <location>
        <begin position="320"/>
        <end position="332"/>
    </location>
</feature>
<dbReference type="InterPro" id="IPR003876">
    <property type="entry name" value="Arg_deiminase"/>
</dbReference>
<comment type="similarity">
    <text evidence="1">Belongs to the arginine deiminase family.</text>
</comment>
<protein>
    <submittedName>
        <fullName evidence="4">Arginine deiminase</fullName>
        <ecNumber evidence="4">3.5.3.6</ecNumber>
    </submittedName>
</protein>
<proteinExistence type="inferred from homology"/>
<evidence type="ECO:0000256" key="2">
    <source>
        <dbReference type="ARBA" id="ARBA00022801"/>
    </source>
</evidence>
<evidence type="ECO:0000256" key="1">
    <source>
        <dbReference type="ARBA" id="ARBA00010206"/>
    </source>
</evidence>
<comment type="caution">
    <text evidence="4">The sequence shown here is derived from an EMBL/GenBank/DDBJ whole genome shotgun (WGS) entry which is preliminary data.</text>
</comment>